<dbReference type="Gene3D" id="1.10.10.60">
    <property type="entry name" value="Homeodomain-like"/>
    <property type="match status" value="2"/>
</dbReference>
<accession>A0A132NXD4</accession>
<dbReference type="GO" id="GO:0000978">
    <property type="term" value="F:RNA polymerase II cis-regulatory region sequence-specific DNA binding"/>
    <property type="evidence" value="ECO:0007669"/>
    <property type="project" value="TreeGrafter"/>
</dbReference>
<proteinExistence type="predicted"/>
<dbReference type="VEuPathDB" id="GiardiaDB:QR46_1296"/>
<name>A0A132NXD4_GIAIN</name>
<feature type="domain" description="HTH myb-type" evidence="7">
    <location>
        <begin position="405"/>
        <end position="455"/>
    </location>
</feature>
<protein>
    <submittedName>
        <fullName evidence="8">Myb 1-like protein/telomeric DNA-binding tandem repeat</fullName>
    </submittedName>
</protein>
<feature type="domain" description="HTH myb-type" evidence="7">
    <location>
        <begin position="348"/>
        <end position="403"/>
    </location>
</feature>
<feature type="region of interest" description="Disordered" evidence="5">
    <location>
        <begin position="318"/>
        <end position="349"/>
    </location>
</feature>
<dbReference type="Pfam" id="PF13921">
    <property type="entry name" value="Myb_DNA-bind_6"/>
    <property type="match status" value="1"/>
</dbReference>
<dbReference type="PANTHER" id="PTHR46621:SF1">
    <property type="entry name" value="SNRNA-ACTIVATING PROTEIN COMPLEX SUBUNIT 4"/>
    <property type="match status" value="1"/>
</dbReference>
<evidence type="ECO:0000256" key="1">
    <source>
        <dbReference type="ARBA" id="ARBA00023015"/>
    </source>
</evidence>
<feature type="domain" description="Myb-like" evidence="6">
    <location>
        <begin position="400"/>
        <end position="451"/>
    </location>
</feature>
<keyword evidence="2 8" id="KW-0238">DNA-binding</keyword>
<gene>
    <name evidence="8" type="ORF">QR46_1296</name>
</gene>
<dbReference type="SMART" id="SM00717">
    <property type="entry name" value="SANT"/>
    <property type="match status" value="2"/>
</dbReference>
<evidence type="ECO:0000256" key="4">
    <source>
        <dbReference type="ARBA" id="ARBA00023242"/>
    </source>
</evidence>
<dbReference type="InterPro" id="IPR051575">
    <property type="entry name" value="Myb-like_DNA-bd"/>
</dbReference>
<dbReference type="InterPro" id="IPR001005">
    <property type="entry name" value="SANT/Myb"/>
</dbReference>
<comment type="caution">
    <text evidence="8">The sequence shown here is derived from an EMBL/GenBank/DDBJ whole genome shotgun (WGS) entry which is preliminary data.</text>
</comment>
<dbReference type="InterPro" id="IPR017930">
    <property type="entry name" value="Myb_dom"/>
</dbReference>
<dbReference type="SUPFAM" id="SSF46689">
    <property type="entry name" value="Homeodomain-like"/>
    <property type="match status" value="1"/>
</dbReference>
<organism evidence="8 9">
    <name type="scientific">Giardia duodenalis assemblage B</name>
    <dbReference type="NCBI Taxonomy" id="1394984"/>
    <lineage>
        <taxon>Eukaryota</taxon>
        <taxon>Metamonada</taxon>
        <taxon>Diplomonadida</taxon>
        <taxon>Hexamitidae</taxon>
        <taxon>Giardiinae</taxon>
        <taxon>Giardia</taxon>
    </lineage>
</organism>
<dbReference type="GO" id="GO:0019185">
    <property type="term" value="C:snRNA-activating protein complex"/>
    <property type="evidence" value="ECO:0007669"/>
    <property type="project" value="TreeGrafter"/>
</dbReference>
<dbReference type="OrthoDB" id="2143914at2759"/>
<dbReference type="GO" id="GO:0001006">
    <property type="term" value="F:RNA polymerase III type 3 promoter sequence-specific DNA binding"/>
    <property type="evidence" value="ECO:0007669"/>
    <property type="project" value="TreeGrafter"/>
</dbReference>
<evidence type="ECO:0000256" key="3">
    <source>
        <dbReference type="ARBA" id="ARBA00023163"/>
    </source>
</evidence>
<reference evidence="8 9" key="1">
    <citation type="journal article" date="2015" name="Mol. Biochem. Parasitol.">
        <title>Identification of polymorphic genes for use in assemblage B genotyping assays through comparative genomics of multiple assemblage B Giardia duodenalis isolates.</title>
        <authorList>
            <person name="Wielinga C."/>
            <person name="Thompson R.C."/>
            <person name="Monis P."/>
            <person name="Ryan U."/>
        </authorList>
    </citation>
    <scope>NUCLEOTIDE SEQUENCE [LARGE SCALE GENOMIC DNA]</scope>
    <source>
        <strain evidence="8 9">BAH15c1</strain>
    </source>
</reference>
<dbReference type="CDD" id="cd00167">
    <property type="entry name" value="SANT"/>
    <property type="match status" value="2"/>
</dbReference>
<dbReference type="GO" id="GO:0042796">
    <property type="term" value="P:snRNA transcription by RNA polymerase III"/>
    <property type="evidence" value="ECO:0007669"/>
    <property type="project" value="TreeGrafter"/>
</dbReference>
<dbReference type="InterPro" id="IPR009057">
    <property type="entry name" value="Homeodomain-like_sf"/>
</dbReference>
<evidence type="ECO:0000259" key="6">
    <source>
        <dbReference type="PROSITE" id="PS50090"/>
    </source>
</evidence>
<evidence type="ECO:0000313" key="9">
    <source>
        <dbReference type="Proteomes" id="UP000070089"/>
    </source>
</evidence>
<evidence type="ECO:0000256" key="5">
    <source>
        <dbReference type="SAM" id="MobiDB-lite"/>
    </source>
</evidence>
<evidence type="ECO:0000256" key="2">
    <source>
        <dbReference type="ARBA" id="ARBA00023125"/>
    </source>
</evidence>
<keyword evidence="1" id="KW-0805">Transcription regulation</keyword>
<keyword evidence="3" id="KW-0804">Transcription</keyword>
<keyword evidence="4" id="KW-0539">Nucleus</keyword>
<dbReference type="AlphaFoldDB" id="A0A132NXD4"/>
<evidence type="ECO:0000259" key="7">
    <source>
        <dbReference type="PROSITE" id="PS51294"/>
    </source>
</evidence>
<dbReference type="Proteomes" id="UP000070089">
    <property type="component" value="Unassembled WGS sequence"/>
</dbReference>
<evidence type="ECO:0000313" key="8">
    <source>
        <dbReference type="EMBL" id="KWX14713.1"/>
    </source>
</evidence>
<feature type="domain" description="Myb-like" evidence="6">
    <location>
        <begin position="341"/>
        <end position="399"/>
    </location>
</feature>
<sequence length="480" mass="52332">MSNIGLDEAVSTAVYGSRAGNEDIRNLGSTTGFSCPVDRFLQTPFLTDSETEKWRVKGLKALYVLIQELLYAITNSFHMQLSVTPLSSADADNSNGEATTELSKQITRSSAAPLIDIRILEIYRTLFATCYTSKRTVEAIGASGQTQTSTPNGTDYASSEYEVGASSSLIQLSDHSVDTTAFTISTHPGPGSYFSSDSTTFPSQMSFDSFAASELESIRDSCDPARLASRTDTAPINRTVLTSPILPIPVLAVSHTGLPYVSQISTSQASMDRIPISLLPITVDQPTHKLSGIAGVPPGPARQRILNLPGAVPMKQRSSVLSPQMPPSPPSATAARQPHSRGHKETAAWSKEEDQLLELAVDMFKAKNWRKIADFIYINGKNLPRRTADQCNQRWLRTIDPKITKGNWPADEDMRLIAAVKACPSRNWKAISALLPNRTDVQIRGRLQRLAPMLLERGILTADQLPPTSSTRVFSTAQRL</sequence>
<dbReference type="PROSITE" id="PS50090">
    <property type="entry name" value="MYB_LIKE"/>
    <property type="match status" value="2"/>
</dbReference>
<dbReference type="PANTHER" id="PTHR46621">
    <property type="entry name" value="SNRNA-ACTIVATING PROTEIN COMPLEX SUBUNIT 4"/>
    <property type="match status" value="1"/>
</dbReference>
<dbReference type="EMBL" id="JXTI01000025">
    <property type="protein sequence ID" value="KWX14713.1"/>
    <property type="molecule type" value="Genomic_DNA"/>
</dbReference>
<dbReference type="PROSITE" id="PS51294">
    <property type="entry name" value="HTH_MYB"/>
    <property type="match status" value="2"/>
</dbReference>
<dbReference type="GO" id="GO:0042795">
    <property type="term" value="P:snRNA transcription by RNA polymerase II"/>
    <property type="evidence" value="ECO:0007669"/>
    <property type="project" value="TreeGrafter"/>
</dbReference>